<gene>
    <name evidence="2" type="ORF">CSSPTR1EN2_LOCUS11729</name>
</gene>
<dbReference type="EMBL" id="OZ019911">
    <property type="protein sequence ID" value="CAK9213423.1"/>
    <property type="molecule type" value="Genomic_DNA"/>
</dbReference>
<sequence>MMFMSEEFATYQADKREVGSTESQATTKDVDDGFRVQNVTSSSSCRYEDNAGCSIYSRALAPFVTDAICLPTVLEFLYGLSPSVWNDDALYGLSPSVWNDNALYGLSPSVRNDDAQLSSYCKGIVRTMWHYHGGCVMGKVVDTDYRVLKTNALRVIDGSTFVNSPGTNPQATVMMFGRYMVVQILRERLSTGQH</sequence>
<dbReference type="PANTHER" id="PTHR45968:SF3">
    <property type="entry name" value="OS04G0573100 PROTEIN"/>
    <property type="match status" value="1"/>
</dbReference>
<keyword evidence="3" id="KW-1185">Reference proteome</keyword>
<accession>A0ABP0U6M0</accession>
<evidence type="ECO:0000313" key="3">
    <source>
        <dbReference type="Proteomes" id="UP001497512"/>
    </source>
</evidence>
<dbReference type="Gene3D" id="3.30.410.40">
    <property type="match status" value="1"/>
</dbReference>
<dbReference type="PANTHER" id="PTHR45968">
    <property type="entry name" value="OSJNBA0019K04.7 PROTEIN"/>
    <property type="match status" value="1"/>
</dbReference>
<dbReference type="Pfam" id="PF05199">
    <property type="entry name" value="GMC_oxred_C"/>
    <property type="match status" value="1"/>
</dbReference>
<dbReference type="Proteomes" id="UP001497512">
    <property type="component" value="Chromosome 19"/>
</dbReference>
<dbReference type="InterPro" id="IPR007867">
    <property type="entry name" value="GMC_OxRtase_C"/>
</dbReference>
<evidence type="ECO:0000313" key="2">
    <source>
        <dbReference type="EMBL" id="CAK9213423.1"/>
    </source>
</evidence>
<dbReference type="SUPFAM" id="SSF51905">
    <property type="entry name" value="FAD/NAD(P)-binding domain"/>
    <property type="match status" value="1"/>
</dbReference>
<dbReference type="InterPro" id="IPR051871">
    <property type="entry name" value="GMC_Oxidoreductase-Related"/>
</dbReference>
<protein>
    <recommendedName>
        <fullName evidence="1">Glucose-methanol-choline oxidoreductase C-terminal domain-containing protein</fullName>
    </recommendedName>
</protein>
<evidence type="ECO:0000259" key="1">
    <source>
        <dbReference type="Pfam" id="PF05199"/>
    </source>
</evidence>
<dbReference type="Gene3D" id="3.50.50.60">
    <property type="entry name" value="FAD/NAD(P)-binding domain"/>
    <property type="match status" value="1"/>
</dbReference>
<dbReference type="InterPro" id="IPR036188">
    <property type="entry name" value="FAD/NAD-bd_sf"/>
</dbReference>
<feature type="domain" description="Glucose-methanol-choline oxidoreductase C-terminal" evidence="1">
    <location>
        <begin position="110"/>
        <end position="177"/>
    </location>
</feature>
<name>A0ABP0U6M0_9BRYO</name>
<reference evidence="2" key="1">
    <citation type="submission" date="2024-02" db="EMBL/GenBank/DDBJ databases">
        <authorList>
            <consortium name="ELIXIR-Norway"/>
            <consortium name="Elixir Norway"/>
        </authorList>
    </citation>
    <scope>NUCLEOTIDE SEQUENCE</scope>
</reference>
<proteinExistence type="predicted"/>
<organism evidence="2 3">
    <name type="scientific">Sphagnum troendelagicum</name>
    <dbReference type="NCBI Taxonomy" id="128251"/>
    <lineage>
        <taxon>Eukaryota</taxon>
        <taxon>Viridiplantae</taxon>
        <taxon>Streptophyta</taxon>
        <taxon>Embryophyta</taxon>
        <taxon>Bryophyta</taxon>
        <taxon>Sphagnophytina</taxon>
        <taxon>Sphagnopsida</taxon>
        <taxon>Sphagnales</taxon>
        <taxon>Sphagnaceae</taxon>
        <taxon>Sphagnum</taxon>
    </lineage>
</organism>